<accession>A0A635R893</accession>
<protein>
    <submittedName>
        <fullName evidence="1">Uncharacterized protein</fullName>
    </submittedName>
</protein>
<proteinExistence type="predicted"/>
<evidence type="ECO:0000313" key="1">
    <source>
        <dbReference type="EMBL" id="EDH8303030.1"/>
    </source>
</evidence>
<dbReference type="EMBL" id="AAMIYH010000015">
    <property type="protein sequence ID" value="EDH8303030.1"/>
    <property type="molecule type" value="Genomic_DNA"/>
</dbReference>
<reference evidence="1" key="1">
    <citation type="submission" date="2018-07" db="EMBL/GenBank/DDBJ databases">
        <authorList>
            <person name="Ashton P.M."/>
            <person name="Dallman T."/>
            <person name="Nair S."/>
            <person name="De Pinna E."/>
            <person name="Peters T."/>
            <person name="Grant K."/>
        </authorList>
    </citation>
    <scope>NUCLEOTIDE SEQUENCE</scope>
    <source>
        <strain evidence="1">368335</strain>
    </source>
</reference>
<name>A0A635R893_SALET</name>
<comment type="caution">
    <text evidence="1">The sequence shown here is derived from an EMBL/GenBank/DDBJ whole genome shotgun (WGS) entry which is preliminary data.</text>
</comment>
<organism evidence="1">
    <name type="scientific">Salmonella enterica subsp. enterica serovar Chester</name>
    <dbReference type="NCBI Taxonomy" id="149386"/>
    <lineage>
        <taxon>Bacteria</taxon>
        <taxon>Pseudomonadati</taxon>
        <taxon>Pseudomonadota</taxon>
        <taxon>Gammaproteobacteria</taxon>
        <taxon>Enterobacterales</taxon>
        <taxon>Enterobacteriaceae</taxon>
        <taxon>Salmonella</taxon>
    </lineage>
</organism>
<gene>
    <name evidence="1" type="ORF">CB695_16290</name>
</gene>
<dbReference type="AlphaFoldDB" id="A0A635R893"/>
<sequence>MTPISVDRTFGFYQMSIATSLAFEGLLHEGEYADWKGPIPIHKYQEIYLNVRTLFRNAFYAFETNRERLTPEVMLASIEEDINTIYATAKAVAPSVLCVPYLCTYKSANRIFPEASFRTIAGGQEKMTPNQLHYNALEHDTLKLYGEKYAEKFESFDVFPKGQHDTLILTHYPADLLAYKDFPLLNLLESHTGKIKGRLEWYTKLNGKPEQIPFNKAFLTLFGDGYMFAPLDRKVRKVVLNTAEKYHWRQDTTMDRIYSCLKLVNEPFVIEFLHRLAR</sequence>